<dbReference type="GO" id="GO:0032259">
    <property type="term" value="P:methylation"/>
    <property type="evidence" value="ECO:0007669"/>
    <property type="project" value="UniProtKB-KW"/>
</dbReference>
<feature type="domain" description="O-methyltransferase C-terminal" evidence="4">
    <location>
        <begin position="99"/>
        <end position="310"/>
    </location>
</feature>
<evidence type="ECO:0000256" key="2">
    <source>
        <dbReference type="ARBA" id="ARBA00022679"/>
    </source>
</evidence>
<accession>A0A5M3ZD00</accession>
<dbReference type="OrthoDB" id="1535081at2759"/>
<dbReference type="VEuPathDB" id="FungiDB:ATEG_04396"/>
<dbReference type="PROSITE" id="PS51683">
    <property type="entry name" value="SAM_OMT_II"/>
    <property type="match status" value="1"/>
</dbReference>
<organism evidence="5 6">
    <name type="scientific">Aspergillus terreus</name>
    <dbReference type="NCBI Taxonomy" id="33178"/>
    <lineage>
        <taxon>Eukaryota</taxon>
        <taxon>Fungi</taxon>
        <taxon>Dikarya</taxon>
        <taxon>Ascomycota</taxon>
        <taxon>Pezizomycotina</taxon>
        <taxon>Eurotiomycetes</taxon>
        <taxon>Eurotiomycetidae</taxon>
        <taxon>Eurotiales</taxon>
        <taxon>Aspergillaceae</taxon>
        <taxon>Aspergillus</taxon>
        <taxon>Aspergillus subgen. Circumdati</taxon>
    </lineage>
</organism>
<evidence type="ECO:0000313" key="5">
    <source>
        <dbReference type="EMBL" id="GFF19341.1"/>
    </source>
</evidence>
<dbReference type="InterPro" id="IPR001077">
    <property type="entry name" value="COMT_C"/>
</dbReference>
<dbReference type="EMBL" id="BLJY01000010">
    <property type="protein sequence ID" value="GFF19341.1"/>
    <property type="molecule type" value="Genomic_DNA"/>
</dbReference>
<dbReference type="InterPro" id="IPR029063">
    <property type="entry name" value="SAM-dependent_MTases_sf"/>
</dbReference>
<keyword evidence="6" id="KW-1185">Reference proteome</keyword>
<dbReference type="Proteomes" id="UP000452235">
    <property type="component" value="Unassembled WGS sequence"/>
</dbReference>
<comment type="caution">
    <text evidence="5">The sequence shown here is derived from an EMBL/GenBank/DDBJ whole genome shotgun (WGS) entry which is preliminary data.</text>
</comment>
<dbReference type="AlphaFoldDB" id="A0A5M3ZD00"/>
<dbReference type="Gene3D" id="3.40.50.150">
    <property type="entry name" value="Vaccinia Virus protein VP39"/>
    <property type="match status" value="1"/>
</dbReference>
<dbReference type="PANTHER" id="PTHR43712">
    <property type="entry name" value="PUTATIVE (AFU_ORTHOLOGUE AFUA_4G14580)-RELATED"/>
    <property type="match status" value="1"/>
</dbReference>
<evidence type="ECO:0000256" key="1">
    <source>
        <dbReference type="ARBA" id="ARBA00022603"/>
    </source>
</evidence>
<protein>
    <submittedName>
        <fullName evidence="5">O-methyltransferase, family 2</fullName>
    </submittedName>
</protein>
<dbReference type="PANTHER" id="PTHR43712:SF1">
    <property type="entry name" value="HYPOTHETICAL O-METHYLTRANSFERASE (EUROFUNG)-RELATED"/>
    <property type="match status" value="1"/>
</dbReference>
<evidence type="ECO:0000259" key="4">
    <source>
        <dbReference type="Pfam" id="PF00891"/>
    </source>
</evidence>
<proteinExistence type="predicted"/>
<name>A0A5M3ZD00_ASPTE</name>
<keyword evidence="2 5" id="KW-0808">Transferase</keyword>
<dbReference type="GO" id="GO:0008171">
    <property type="term" value="F:O-methyltransferase activity"/>
    <property type="evidence" value="ECO:0007669"/>
    <property type="project" value="InterPro"/>
</dbReference>
<dbReference type="Pfam" id="PF00891">
    <property type="entry name" value="Methyltransf_2"/>
    <property type="match status" value="1"/>
</dbReference>
<dbReference type="GO" id="GO:0044550">
    <property type="term" value="P:secondary metabolite biosynthetic process"/>
    <property type="evidence" value="ECO:0007669"/>
    <property type="project" value="UniProtKB-ARBA"/>
</dbReference>
<keyword evidence="3" id="KW-0949">S-adenosyl-L-methionine</keyword>
<keyword evidence="1 5" id="KW-0489">Methyltransferase</keyword>
<dbReference type="InterPro" id="IPR016461">
    <property type="entry name" value="COMT-like"/>
</dbReference>
<sequence>MVFHTGSLRALLEMGVFHALPVDGTGLTAVALAQALQVDRQLIGEYTEESDLPAKNHNLTCVFSVIYLDPQVQDLFKLIVDEYLPAGVKFHNFFRSEGLQDPVEAKNCPYTFAHCTGGKDMWDYIAQYPDRFRVFNNALYAQSTSATWPVTLYPFNKVLSSLPTSENAPLVVDVGGGKGQALRVIRKLSGDVKGRFILQDRPEVLDDITHELPGIEKQPYDIFCPQTISGARTYFIRRVLHDWPEACIRSLKNLASAITNENVQRIVISEKILPAKGVDAVSTWINLADMTLTGAERTMKQWESMLAAAGLCISEVYTVSGATDAAIEAVLK</sequence>
<dbReference type="SUPFAM" id="SSF53335">
    <property type="entry name" value="S-adenosyl-L-methionine-dependent methyltransferases"/>
    <property type="match status" value="1"/>
</dbReference>
<reference evidence="5 6" key="1">
    <citation type="submission" date="2020-01" db="EMBL/GenBank/DDBJ databases">
        <title>Aspergillus terreus IFO 6365 whole genome shotgun sequence.</title>
        <authorList>
            <person name="Kanamasa S."/>
            <person name="Takahashi H."/>
        </authorList>
    </citation>
    <scope>NUCLEOTIDE SEQUENCE [LARGE SCALE GENOMIC DNA]</scope>
    <source>
        <strain evidence="5 6">IFO 6365</strain>
    </source>
</reference>
<gene>
    <name evidence="5" type="ORF">ATEIFO6365_0010011400</name>
</gene>
<evidence type="ECO:0000313" key="6">
    <source>
        <dbReference type="Proteomes" id="UP000452235"/>
    </source>
</evidence>
<evidence type="ECO:0000256" key="3">
    <source>
        <dbReference type="ARBA" id="ARBA00022691"/>
    </source>
</evidence>